<dbReference type="STRING" id="910347.SAMN05421773_102297"/>
<dbReference type="EMBL" id="FOLM01000002">
    <property type="protein sequence ID" value="SFC20340.1"/>
    <property type="molecule type" value="Genomic_DNA"/>
</dbReference>
<evidence type="ECO:0000313" key="3">
    <source>
        <dbReference type="Proteomes" id="UP000199207"/>
    </source>
</evidence>
<proteinExistence type="predicted"/>
<keyword evidence="1" id="KW-0732">Signal</keyword>
<protein>
    <submittedName>
        <fullName evidence="2">Uncharacterized protein</fullName>
    </submittedName>
</protein>
<organism evidence="2 3">
    <name type="scientific">Streptomyces aidingensis</name>
    <dbReference type="NCBI Taxonomy" id="910347"/>
    <lineage>
        <taxon>Bacteria</taxon>
        <taxon>Bacillati</taxon>
        <taxon>Actinomycetota</taxon>
        <taxon>Actinomycetes</taxon>
        <taxon>Kitasatosporales</taxon>
        <taxon>Streptomycetaceae</taxon>
        <taxon>Streptomyces</taxon>
    </lineage>
</organism>
<gene>
    <name evidence="2" type="ORF">SAMN05421773_102297</name>
</gene>
<keyword evidence="3" id="KW-1185">Reference proteome</keyword>
<feature type="signal peptide" evidence="1">
    <location>
        <begin position="1"/>
        <end position="21"/>
    </location>
</feature>
<sequence length="47" mass="4707">MNRLRATVTSLLLACALAAGAAVGAWALHAATGDDRGTEVLADHSTS</sequence>
<name>A0A1I1HGU9_9ACTN</name>
<dbReference type="RefSeq" id="WP_175541289.1">
    <property type="nucleotide sequence ID" value="NZ_FOLM01000002.1"/>
</dbReference>
<dbReference type="AlphaFoldDB" id="A0A1I1HGU9"/>
<evidence type="ECO:0000313" key="2">
    <source>
        <dbReference type="EMBL" id="SFC20340.1"/>
    </source>
</evidence>
<feature type="chain" id="PRO_5011755751" evidence="1">
    <location>
        <begin position="22"/>
        <end position="47"/>
    </location>
</feature>
<reference evidence="2 3" key="1">
    <citation type="submission" date="2016-10" db="EMBL/GenBank/DDBJ databases">
        <authorList>
            <person name="de Groot N.N."/>
        </authorList>
    </citation>
    <scope>NUCLEOTIDE SEQUENCE [LARGE SCALE GENOMIC DNA]</scope>
    <source>
        <strain evidence="2 3">CGMCC 4.5739</strain>
    </source>
</reference>
<dbReference type="Proteomes" id="UP000199207">
    <property type="component" value="Unassembled WGS sequence"/>
</dbReference>
<evidence type="ECO:0000256" key="1">
    <source>
        <dbReference type="SAM" id="SignalP"/>
    </source>
</evidence>
<accession>A0A1I1HGU9</accession>